<dbReference type="PANTHER" id="PTHR43581:SF2">
    <property type="entry name" value="EXCINUCLEASE ATPASE SUBUNIT"/>
    <property type="match status" value="1"/>
</dbReference>
<accession>A0A017TC85</accession>
<dbReference type="Proteomes" id="UP000019678">
    <property type="component" value="Unassembled WGS sequence"/>
</dbReference>
<dbReference type="GO" id="GO:0005524">
    <property type="term" value="F:ATP binding"/>
    <property type="evidence" value="ECO:0007669"/>
    <property type="project" value="InterPro"/>
</dbReference>
<evidence type="ECO:0000313" key="2">
    <source>
        <dbReference type="EMBL" id="EYF06420.1"/>
    </source>
</evidence>
<dbReference type="InterPro" id="IPR003959">
    <property type="entry name" value="ATPase_AAA_core"/>
</dbReference>
<organism evidence="2 3">
    <name type="scientific">Chondromyces apiculatus DSM 436</name>
    <dbReference type="NCBI Taxonomy" id="1192034"/>
    <lineage>
        <taxon>Bacteria</taxon>
        <taxon>Pseudomonadati</taxon>
        <taxon>Myxococcota</taxon>
        <taxon>Polyangia</taxon>
        <taxon>Polyangiales</taxon>
        <taxon>Polyangiaceae</taxon>
        <taxon>Chondromyces</taxon>
    </lineage>
</organism>
<feature type="domain" description="ATPase AAA-type core" evidence="1">
    <location>
        <begin position="206"/>
        <end position="332"/>
    </location>
</feature>
<gene>
    <name evidence="2" type="ORF">CAP_1950</name>
</gene>
<name>A0A017TC85_9BACT</name>
<dbReference type="InterPro" id="IPR051396">
    <property type="entry name" value="Bact_Antivir_Def_Nuclease"/>
</dbReference>
<dbReference type="Gene3D" id="3.40.50.300">
    <property type="entry name" value="P-loop containing nucleotide triphosphate hydrolases"/>
    <property type="match status" value="1"/>
</dbReference>
<proteinExistence type="predicted"/>
<comment type="caution">
    <text evidence="2">The sequence shown here is derived from an EMBL/GenBank/DDBJ whole genome shotgun (WGS) entry which is preliminary data.</text>
</comment>
<dbReference type="GO" id="GO:0016887">
    <property type="term" value="F:ATP hydrolysis activity"/>
    <property type="evidence" value="ECO:0007669"/>
    <property type="project" value="InterPro"/>
</dbReference>
<dbReference type="InterPro" id="IPR027417">
    <property type="entry name" value="P-loop_NTPase"/>
</dbReference>
<dbReference type="AlphaFoldDB" id="A0A017TC85"/>
<dbReference type="PANTHER" id="PTHR43581">
    <property type="entry name" value="ATP/GTP PHOSPHATASE"/>
    <property type="match status" value="1"/>
</dbReference>
<evidence type="ECO:0000259" key="1">
    <source>
        <dbReference type="Pfam" id="PF13304"/>
    </source>
</evidence>
<sequence length="406" mass="44193">MSPPTAFFLSRYRAFAGEEVLPLRPLTLLYGRNNAGKNAVARALAIFGASLAENTSSALVIPPEILREGSFKDLAWRGDAGDYSFDLGLRWDAGQLREARYTLDSASSRPAYIKELRLRDEDGTELWAGVTPPDRPMRPQSGHVGEDVSFEGLLPQDPKVPILRELADRLADLQGRIRWLGGLRTRQRRLIERGGGATLNLNADGSNAASFLIERPHLLADIKDFYAELTPARDLEVKEVLNLGHRITLNLKNQATFDIDLVDTGEGMAQVLPVLVAAALAKHEEPGALLVVEEPENQLHPDAQALLARHLCRIAARPAPPTLVMETHSQAFLLGVQLAVAKGLLPAERVGLVWVDQDANGRSTITSVDLESSGHPRAGWPVTALATELLLASELAEVNLKRAGDP</sequence>
<dbReference type="Pfam" id="PF13304">
    <property type="entry name" value="AAA_21"/>
    <property type="match status" value="1"/>
</dbReference>
<dbReference type="SUPFAM" id="SSF52540">
    <property type="entry name" value="P-loop containing nucleoside triphosphate hydrolases"/>
    <property type="match status" value="1"/>
</dbReference>
<protein>
    <recommendedName>
        <fullName evidence="1">ATPase AAA-type core domain-containing protein</fullName>
    </recommendedName>
</protein>
<keyword evidence="3" id="KW-1185">Reference proteome</keyword>
<dbReference type="eggNOG" id="COG4938">
    <property type="taxonomic scope" value="Bacteria"/>
</dbReference>
<dbReference type="OrthoDB" id="3322489at2"/>
<dbReference type="STRING" id="1192034.CAP_1950"/>
<reference evidence="2 3" key="1">
    <citation type="submission" date="2013-05" db="EMBL/GenBank/DDBJ databases">
        <title>Genome assembly of Chondromyces apiculatus DSM 436.</title>
        <authorList>
            <person name="Sharma G."/>
            <person name="Khatri I."/>
            <person name="Kaur C."/>
            <person name="Mayilraj S."/>
            <person name="Subramanian S."/>
        </authorList>
    </citation>
    <scope>NUCLEOTIDE SEQUENCE [LARGE SCALE GENOMIC DNA]</scope>
    <source>
        <strain evidence="2 3">DSM 436</strain>
    </source>
</reference>
<evidence type="ECO:0000313" key="3">
    <source>
        <dbReference type="Proteomes" id="UP000019678"/>
    </source>
</evidence>
<dbReference type="EMBL" id="ASRX01000016">
    <property type="protein sequence ID" value="EYF06420.1"/>
    <property type="molecule type" value="Genomic_DNA"/>
</dbReference>